<keyword evidence="5 7" id="KW-0472">Membrane</keyword>
<dbReference type="Ensembl" id="ENSPTXT00000022574.1">
    <property type="protein sequence ID" value="ENSPTXP00000021902.1"/>
    <property type="gene ID" value="ENSPTXG00000015151.1"/>
</dbReference>
<dbReference type="Gene3D" id="2.60.40.10">
    <property type="entry name" value="Immunoglobulins"/>
    <property type="match status" value="1"/>
</dbReference>
<dbReference type="CDD" id="cd00063">
    <property type="entry name" value="FN3"/>
    <property type="match status" value="1"/>
</dbReference>
<feature type="domain" description="Neurofascin/L1/NrCAM C-terminal" evidence="8">
    <location>
        <begin position="100"/>
        <end position="189"/>
    </location>
</feature>
<sequence>MNEYKCCVPKNFIGKEELKKENVNGSRSFFLLKGLTPGTSYKVRVGAEGLSGFRSSEAIFETGPAKASRQVDIATQGWFIGLMCAVALLILILLIICFIRRNKGGKYPVKEKEDAHGDPEIQPMKEDDGTLGEYSDADDHKPLKKGSRSPSDRTVKKEDSDDSLVDYGEGVNGQFNEDGSFIGQYSGKKEKEPAEGNESSEAPSPVNAMNSFV</sequence>
<reference evidence="9" key="2">
    <citation type="submission" date="2025-09" db="UniProtKB">
        <authorList>
            <consortium name="Ensembl"/>
        </authorList>
    </citation>
    <scope>IDENTIFICATION</scope>
</reference>
<comment type="subcellular location">
    <subcellularLocation>
        <location evidence="1">Membrane</location>
        <topology evidence="1">Single-pass membrane protein</topology>
    </subcellularLocation>
</comment>
<protein>
    <recommendedName>
        <fullName evidence="8">Neurofascin/L1/NrCAM C-terminal domain-containing protein</fullName>
    </recommendedName>
</protein>
<organism evidence="9 10">
    <name type="scientific">Pseudonaja textilis</name>
    <name type="common">Eastern brown snake</name>
    <dbReference type="NCBI Taxonomy" id="8673"/>
    <lineage>
        <taxon>Eukaryota</taxon>
        <taxon>Metazoa</taxon>
        <taxon>Chordata</taxon>
        <taxon>Craniata</taxon>
        <taxon>Vertebrata</taxon>
        <taxon>Euteleostomi</taxon>
        <taxon>Lepidosauria</taxon>
        <taxon>Squamata</taxon>
        <taxon>Bifurcata</taxon>
        <taxon>Unidentata</taxon>
        <taxon>Episquamata</taxon>
        <taxon>Toxicofera</taxon>
        <taxon>Serpentes</taxon>
        <taxon>Colubroidea</taxon>
        <taxon>Elapidae</taxon>
        <taxon>Hydrophiinae</taxon>
        <taxon>Pseudonaja</taxon>
    </lineage>
</organism>
<evidence type="ECO:0000313" key="10">
    <source>
        <dbReference type="Proteomes" id="UP000472273"/>
    </source>
</evidence>
<evidence type="ECO:0000256" key="7">
    <source>
        <dbReference type="SAM" id="Phobius"/>
    </source>
</evidence>
<name>A0A670ZCM6_PSETE</name>
<accession>A0A670ZCM6</accession>
<feature type="compositionally biased region" description="Basic and acidic residues" evidence="6">
    <location>
        <begin position="108"/>
        <end position="128"/>
    </location>
</feature>
<evidence type="ECO:0000313" key="9">
    <source>
        <dbReference type="Ensembl" id="ENSPTXP00000021902.1"/>
    </source>
</evidence>
<feature type="compositionally biased region" description="Polar residues" evidence="6">
    <location>
        <begin position="197"/>
        <end position="213"/>
    </location>
</feature>
<dbReference type="InterPro" id="IPR026966">
    <property type="entry name" value="Neurofascin/L1/NrCAM_C"/>
</dbReference>
<evidence type="ECO:0000256" key="6">
    <source>
        <dbReference type="SAM" id="MobiDB-lite"/>
    </source>
</evidence>
<evidence type="ECO:0000256" key="5">
    <source>
        <dbReference type="ARBA" id="ARBA00023136"/>
    </source>
</evidence>
<comment type="similarity">
    <text evidence="2">Belongs to the immunoglobulin superfamily. L1/neurofascin/NgCAM family.</text>
</comment>
<evidence type="ECO:0000256" key="1">
    <source>
        <dbReference type="ARBA" id="ARBA00004167"/>
    </source>
</evidence>
<keyword evidence="3 7" id="KW-0812">Transmembrane</keyword>
<dbReference type="InterPro" id="IPR036116">
    <property type="entry name" value="FN3_sf"/>
</dbReference>
<dbReference type="GeneTree" id="ENSGT00940000155419"/>
<evidence type="ECO:0000256" key="4">
    <source>
        <dbReference type="ARBA" id="ARBA00022989"/>
    </source>
</evidence>
<keyword evidence="4 7" id="KW-1133">Transmembrane helix</keyword>
<dbReference type="AlphaFoldDB" id="A0A670ZCM6"/>
<dbReference type="InterPro" id="IPR003961">
    <property type="entry name" value="FN3_dom"/>
</dbReference>
<feature type="transmembrane region" description="Helical" evidence="7">
    <location>
        <begin position="78"/>
        <end position="99"/>
    </location>
</feature>
<proteinExistence type="inferred from homology"/>
<dbReference type="Pfam" id="PF13882">
    <property type="entry name" value="Bravo_FIGEY"/>
    <property type="match status" value="1"/>
</dbReference>
<keyword evidence="10" id="KW-1185">Reference proteome</keyword>
<feature type="region of interest" description="Disordered" evidence="6">
    <location>
        <begin position="108"/>
        <end position="213"/>
    </location>
</feature>
<dbReference type="InterPro" id="IPR013783">
    <property type="entry name" value="Ig-like_fold"/>
</dbReference>
<reference evidence="9" key="1">
    <citation type="submission" date="2025-08" db="UniProtKB">
        <authorList>
            <consortium name="Ensembl"/>
        </authorList>
    </citation>
    <scope>IDENTIFICATION</scope>
</reference>
<dbReference type="Proteomes" id="UP000472273">
    <property type="component" value="Unplaced"/>
</dbReference>
<evidence type="ECO:0000256" key="3">
    <source>
        <dbReference type="ARBA" id="ARBA00022692"/>
    </source>
</evidence>
<dbReference type="SUPFAM" id="SSF49265">
    <property type="entry name" value="Fibronectin type III"/>
    <property type="match status" value="1"/>
</dbReference>
<evidence type="ECO:0000259" key="8">
    <source>
        <dbReference type="Pfam" id="PF13882"/>
    </source>
</evidence>
<feature type="compositionally biased region" description="Basic and acidic residues" evidence="6">
    <location>
        <begin position="150"/>
        <end position="159"/>
    </location>
</feature>
<dbReference type="GO" id="GO:0016020">
    <property type="term" value="C:membrane"/>
    <property type="evidence" value="ECO:0007669"/>
    <property type="project" value="UniProtKB-SubCell"/>
</dbReference>
<evidence type="ECO:0000256" key="2">
    <source>
        <dbReference type="ARBA" id="ARBA00008588"/>
    </source>
</evidence>